<organism evidence="1 2">
    <name type="scientific">Rhododendron molle</name>
    <name type="common">Chinese azalea</name>
    <name type="synonym">Azalea mollis</name>
    <dbReference type="NCBI Taxonomy" id="49168"/>
    <lineage>
        <taxon>Eukaryota</taxon>
        <taxon>Viridiplantae</taxon>
        <taxon>Streptophyta</taxon>
        <taxon>Embryophyta</taxon>
        <taxon>Tracheophyta</taxon>
        <taxon>Spermatophyta</taxon>
        <taxon>Magnoliopsida</taxon>
        <taxon>eudicotyledons</taxon>
        <taxon>Gunneridae</taxon>
        <taxon>Pentapetalae</taxon>
        <taxon>asterids</taxon>
        <taxon>Ericales</taxon>
        <taxon>Ericaceae</taxon>
        <taxon>Ericoideae</taxon>
        <taxon>Rhodoreae</taxon>
        <taxon>Rhododendron</taxon>
    </lineage>
</organism>
<keyword evidence="2" id="KW-1185">Reference proteome</keyword>
<name>A0ACC0NYA8_RHOML</name>
<dbReference type="EMBL" id="CM046391">
    <property type="protein sequence ID" value="KAI8558367.1"/>
    <property type="molecule type" value="Genomic_DNA"/>
</dbReference>
<protein>
    <submittedName>
        <fullName evidence="1">Uncharacterized protein</fullName>
    </submittedName>
</protein>
<sequence length="192" mass="21700">MVGSVKFEGPLYHKVKSLGSAIQRATPEAVVSKDCLPENFVFCNLNYLRLYTRYTKADLLGIAVLLELSPKLGTMILDRDLRISEEIFGGSISEEFERINFILPSLRQLKLNCYWGAMDELHFLRLVLKSEVVLERIILCPVRLDGKVIPLVLAKQSQGFQVVQGSFPGCSLHVYQGLDVYQGMEISGLFWK</sequence>
<accession>A0ACC0NYA8</accession>
<gene>
    <name evidence="1" type="ORF">RHMOL_Rhmol04G0086200</name>
</gene>
<proteinExistence type="predicted"/>
<evidence type="ECO:0000313" key="2">
    <source>
        <dbReference type="Proteomes" id="UP001062846"/>
    </source>
</evidence>
<evidence type="ECO:0000313" key="1">
    <source>
        <dbReference type="EMBL" id="KAI8558367.1"/>
    </source>
</evidence>
<dbReference type="Proteomes" id="UP001062846">
    <property type="component" value="Chromosome 4"/>
</dbReference>
<reference evidence="1" key="1">
    <citation type="submission" date="2022-02" db="EMBL/GenBank/DDBJ databases">
        <title>Plant Genome Project.</title>
        <authorList>
            <person name="Zhang R.-G."/>
        </authorList>
    </citation>
    <scope>NUCLEOTIDE SEQUENCE</scope>
    <source>
        <strain evidence="1">AT1</strain>
    </source>
</reference>
<comment type="caution">
    <text evidence="1">The sequence shown here is derived from an EMBL/GenBank/DDBJ whole genome shotgun (WGS) entry which is preliminary data.</text>
</comment>